<evidence type="ECO:0000256" key="1">
    <source>
        <dbReference type="ARBA" id="ARBA00013260"/>
    </source>
</evidence>
<dbReference type="GO" id="GO:0005829">
    <property type="term" value="C:cytosol"/>
    <property type="evidence" value="ECO:0007669"/>
    <property type="project" value="TreeGrafter"/>
</dbReference>
<comment type="catalytic activity">
    <reaction evidence="4">
        <text>an N-acyl-L-alpha-aminoacyl-tRNA + H2O = an N-acyl-L-amino acid + a tRNA + H(+)</text>
        <dbReference type="Rhea" id="RHEA:54448"/>
        <dbReference type="Rhea" id="RHEA-COMP:10123"/>
        <dbReference type="Rhea" id="RHEA-COMP:13883"/>
        <dbReference type="ChEBI" id="CHEBI:15377"/>
        <dbReference type="ChEBI" id="CHEBI:15378"/>
        <dbReference type="ChEBI" id="CHEBI:59874"/>
        <dbReference type="ChEBI" id="CHEBI:78442"/>
        <dbReference type="ChEBI" id="CHEBI:138191"/>
        <dbReference type="EC" id="3.1.1.29"/>
    </reaction>
</comment>
<keyword evidence="6" id="KW-1185">Reference proteome</keyword>
<dbReference type="Pfam" id="PF01981">
    <property type="entry name" value="PTH2"/>
    <property type="match status" value="1"/>
</dbReference>
<dbReference type="PANTHER" id="PTHR12649:SF11">
    <property type="entry name" value="PEPTIDYL-TRNA HYDROLASE 2, MITOCHONDRIAL"/>
    <property type="match status" value="1"/>
</dbReference>
<dbReference type="Proteomes" id="UP000085678">
    <property type="component" value="Unplaced"/>
</dbReference>
<proteinExistence type="inferred from homology"/>
<name>A0A1S3HHM5_LINAN</name>
<dbReference type="EC" id="3.1.1.29" evidence="1"/>
<keyword evidence="2" id="KW-0378">Hydrolase</keyword>
<evidence type="ECO:0000256" key="4">
    <source>
        <dbReference type="ARBA" id="ARBA00048707"/>
    </source>
</evidence>
<evidence type="ECO:0000313" key="6">
    <source>
        <dbReference type="Proteomes" id="UP000085678"/>
    </source>
</evidence>
<dbReference type="FunFam" id="3.40.1490.10:FF:000001">
    <property type="entry name" value="Peptidyl-tRNA hydrolase 2"/>
    <property type="match status" value="1"/>
</dbReference>
<evidence type="ECO:0000256" key="5">
    <source>
        <dbReference type="SAM" id="Phobius"/>
    </source>
</evidence>
<evidence type="ECO:0000256" key="2">
    <source>
        <dbReference type="ARBA" id="ARBA00022801"/>
    </source>
</evidence>
<dbReference type="OrthoDB" id="1733656at2759"/>
<dbReference type="SUPFAM" id="SSF102462">
    <property type="entry name" value="Peptidyl-tRNA hydrolase II"/>
    <property type="match status" value="1"/>
</dbReference>
<dbReference type="PANTHER" id="PTHR12649">
    <property type="entry name" value="PEPTIDYL-TRNA HYDROLASE 2"/>
    <property type="match status" value="1"/>
</dbReference>
<dbReference type="GO" id="GO:0004045">
    <property type="term" value="F:peptidyl-tRNA hydrolase activity"/>
    <property type="evidence" value="ECO:0007669"/>
    <property type="project" value="UniProtKB-EC"/>
</dbReference>
<keyword evidence="5" id="KW-0472">Membrane</keyword>
<dbReference type="RefSeq" id="XP_013384494.1">
    <property type="nucleotide sequence ID" value="XM_013529040.1"/>
</dbReference>
<evidence type="ECO:0000256" key="3">
    <source>
        <dbReference type="ARBA" id="ARBA00038050"/>
    </source>
</evidence>
<dbReference type="NCBIfam" id="NF003314">
    <property type="entry name" value="PRK04322.1"/>
    <property type="match status" value="1"/>
</dbReference>
<reference evidence="7" key="1">
    <citation type="submission" date="2025-08" db="UniProtKB">
        <authorList>
            <consortium name="RefSeq"/>
        </authorList>
    </citation>
    <scope>IDENTIFICATION</scope>
    <source>
        <tissue evidence="7">Gonads</tissue>
    </source>
</reference>
<keyword evidence="5" id="KW-1133">Transmembrane helix</keyword>
<accession>A0A1S3HHM5</accession>
<dbReference type="FunCoup" id="A0A1S3HHM5">
    <property type="interactions" value="3103"/>
</dbReference>
<dbReference type="InParanoid" id="A0A1S3HHM5"/>
<dbReference type="GeneID" id="106154635"/>
<protein>
    <recommendedName>
        <fullName evidence="1">peptidyl-tRNA hydrolase</fullName>
        <ecNumber evidence="1">3.1.1.29</ecNumber>
    </recommendedName>
</protein>
<sequence length="170" mass="18184">MLDTGSLTSMAIGAGIGLIIGWITRSRLYRNVGNVSAFRTATGSSDGFFKGPKEEHKLVLVVRNDLKMSKGKIAAQCSHAAVACVAQMQISDPETLKRWLDLGQAKVVVKINDEESMLAVEKKARSLGLNTKIIRDAGRTQVAPSTRTVLGVGPAPVSVLDEVTGHLKLM</sequence>
<dbReference type="AlphaFoldDB" id="A0A1S3HHM5"/>
<dbReference type="InterPro" id="IPR023476">
    <property type="entry name" value="Pep_tRNA_hydro_II_dom_sf"/>
</dbReference>
<feature type="transmembrane region" description="Helical" evidence="5">
    <location>
        <begin position="6"/>
        <end position="24"/>
    </location>
</feature>
<dbReference type="CDD" id="cd02430">
    <property type="entry name" value="PTH2"/>
    <property type="match status" value="1"/>
</dbReference>
<gene>
    <name evidence="7" type="primary">LOC106154635</name>
</gene>
<comment type="similarity">
    <text evidence="3">Belongs to the PTH2 family.</text>
</comment>
<dbReference type="NCBIfam" id="TIGR00283">
    <property type="entry name" value="arch_pth2"/>
    <property type="match status" value="1"/>
</dbReference>
<keyword evidence="5" id="KW-0812">Transmembrane</keyword>
<evidence type="ECO:0000313" key="7">
    <source>
        <dbReference type="RefSeq" id="XP_013384494.1"/>
    </source>
</evidence>
<dbReference type="STRING" id="7574.A0A1S3HHM5"/>
<dbReference type="Gene3D" id="3.40.1490.10">
    <property type="entry name" value="Bit1"/>
    <property type="match status" value="1"/>
</dbReference>
<organism evidence="6 7">
    <name type="scientific">Lingula anatina</name>
    <name type="common">Brachiopod</name>
    <name type="synonym">Lingula unguis</name>
    <dbReference type="NCBI Taxonomy" id="7574"/>
    <lineage>
        <taxon>Eukaryota</taxon>
        <taxon>Metazoa</taxon>
        <taxon>Spiralia</taxon>
        <taxon>Lophotrochozoa</taxon>
        <taxon>Brachiopoda</taxon>
        <taxon>Linguliformea</taxon>
        <taxon>Lingulata</taxon>
        <taxon>Lingulida</taxon>
        <taxon>Linguloidea</taxon>
        <taxon>Lingulidae</taxon>
        <taxon>Lingula</taxon>
    </lineage>
</organism>
<dbReference type="InterPro" id="IPR002833">
    <property type="entry name" value="PTH2"/>
</dbReference>
<dbReference type="KEGG" id="lak:106154635"/>